<evidence type="ECO:0000259" key="1">
    <source>
        <dbReference type="PROSITE" id="PS51782"/>
    </source>
</evidence>
<dbReference type="InterPro" id="IPR018392">
    <property type="entry name" value="LysM"/>
</dbReference>
<dbReference type="CDD" id="cd00118">
    <property type="entry name" value="LysM"/>
    <property type="match status" value="1"/>
</dbReference>
<evidence type="ECO:0000313" key="2">
    <source>
        <dbReference type="EMBL" id="GAW93866.1"/>
    </source>
</evidence>
<dbReference type="SUPFAM" id="SSF54106">
    <property type="entry name" value="LysM domain"/>
    <property type="match status" value="1"/>
</dbReference>
<organism evidence="2 3">
    <name type="scientific">Calderihabitans maritimus</name>
    <dbReference type="NCBI Taxonomy" id="1246530"/>
    <lineage>
        <taxon>Bacteria</taxon>
        <taxon>Bacillati</taxon>
        <taxon>Bacillota</taxon>
        <taxon>Clostridia</taxon>
        <taxon>Neomoorellales</taxon>
        <taxon>Calderihabitantaceae</taxon>
        <taxon>Calderihabitans</taxon>
    </lineage>
</organism>
<comment type="caution">
    <text evidence="2">The sequence shown here is derived from an EMBL/GenBank/DDBJ whole genome shotgun (WGS) entry which is preliminary data.</text>
</comment>
<name>A0A1Z5HWG0_9FIRM</name>
<accession>A0A1Z5HWG0</accession>
<dbReference type="SMART" id="SM00257">
    <property type="entry name" value="LysM"/>
    <property type="match status" value="1"/>
</dbReference>
<reference evidence="3" key="1">
    <citation type="journal article" date="2017" name="Appl. Environ. Microbiol.">
        <title>Genomic analysis of Calderihabitans maritimus KKC1, a thermophilic hydrogenogenic carboxydotrophic bacterium isolated from marine sediment.</title>
        <authorList>
            <person name="Omae K."/>
            <person name="Yoneda Y."/>
            <person name="Fukuyama Y."/>
            <person name="Yoshida T."/>
            <person name="Sako Y."/>
        </authorList>
    </citation>
    <scope>NUCLEOTIDE SEQUENCE [LARGE SCALE GENOMIC DNA]</scope>
    <source>
        <strain evidence="3">KKC1</strain>
    </source>
</reference>
<dbReference type="PANTHER" id="PTHR33734:SF22">
    <property type="entry name" value="MEMBRANE-BOUND LYTIC MUREIN TRANSGLYCOSYLASE D"/>
    <property type="match status" value="1"/>
</dbReference>
<evidence type="ECO:0000313" key="3">
    <source>
        <dbReference type="Proteomes" id="UP000197032"/>
    </source>
</evidence>
<gene>
    <name evidence="2" type="ORF">KKC1_29910</name>
</gene>
<dbReference type="PROSITE" id="PS51782">
    <property type="entry name" value="LYSM"/>
    <property type="match status" value="1"/>
</dbReference>
<dbReference type="AlphaFoldDB" id="A0A1Z5HWG0"/>
<dbReference type="Proteomes" id="UP000197032">
    <property type="component" value="Unassembled WGS sequence"/>
</dbReference>
<dbReference type="InterPro" id="IPR036779">
    <property type="entry name" value="LysM_dom_sf"/>
</dbReference>
<protein>
    <submittedName>
        <fullName evidence="2">Peptidoglycan-binding lysin domain-containing protein</fullName>
    </submittedName>
</protein>
<keyword evidence="3" id="KW-1185">Reference proteome</keyword>
<proteinExistence type="predicted"/>
<sequence>MAGVPRPLFAEETVAAAEVDHQHQYVVKAIHIVKKGESLWSISRHYGVELEKLMEANDLTSDTIFPRQKLVIPAENVPEAGNSQAKEGEFIHWNQVQNMFRLFDFATVTDMETGLTFRVQRTGGRFHADVEPVSQDDTAIIKKIYNGQWSWSPRAALVAVNGHTIAASISGMPHGRGVIKHNDFPGYMCIHFRGSLKTSDLKEDLEHQKMVRKAAGLD</sequence>
<dbReference type="Pfam" id="PF01476">
    <property type="entry name" value="LysM"/>
    <property type="match status" value="1"/>
</dbReference>
<feature type="domain" description="LysM" evidence="1">
    <location>
        <begin position="29"/>
        <end position="72"/>
    </location>
</feature>
<dbReference type="PANTHER" id="PTHR33734">
    <property type="entry name" value="LYSM DOMAIN-CONTAINING GPI-ANCHORED PROTEIN 2"/>
    <property type="match status" value="1"/>
</dbReference>
<dbReference type="Gene3D" id="3.10.350.10">
    <property type="entry name" value="LysM domain"/>
    <property type="match status" value="1"/>
</dbReference>
<dbReference type="EMBL" id="BDGJ01000174">
    <property type="protein sequence ID" value="GAW93866.1"/>
    <property type="molecule type" value="Genomic_DNA"/>
</dbReference>